<evidence type="ECO:0000313" key="2">
    <source>
        <dbReference type="EMBL" id="KAH9378965.1"/>
    </source>
</evidence>
<keyword evidence="3" id="KW-1185">Reference proteome</keyword>
<keyword evidence="1" id="KW-0812">Transmembrane</keyword>
<accession>A0A9J6GTX2</accession>
<dbReference type="Proteomes" id="UP000821853">
    <property type="component" value="Unassembled WGS sequence"/>
</dbReference>
<gene>
    <name evidence="2" type="ORF">HPB48_006348</name>
</gene>
<comment type="caution">
    <text evidence="2">The sequence shown here is derived from an EMBL/GenBank/DDBJ whole genome shotgun (WGS) entry which is preliminary data.</text>
</comment>
<protein>
    <submittedName>
        <fullName evidence="2">Uncharacterized protein</fullName>
    </submittedName>
</protein>
<dbReference type="EMBL" id="JABSTR010000009">
    <property type="protein sequence ID" value="KAH9378965.1"/>
    <property type="molecule type" value="Genomic_DNA"/>
</dbReference>
<keyword evidence="1" id="KW-0472">Membrane</keyword>
<sequence>MPSTQGKANLRYVPALFAAVVDVGDRIVPAGTDVTRLLLLLALAGSVAHLAAVVARYLVRFVLAVSGAVTRAVAPVPPEISLLGVSRKVSCVVALVALVSGQRRDRTMWAHVSTPASSVDSVLEVPMGKVSKLRALVPLRHRLSPPPPWSVGNSPTWG</sequence>
<dbReference type="VEuPathDB" id="VectorBase:HLOH_064147"/>
<keyword evidence="1" id="KW-1133">Transmembrane helix</keyword>
<evidence type="ECO:0000256" key="1">
    <source>
        <dbReference type="SAM" id="Phobius"/>
    </source>
</evidence>
<evidence type="ECO:0000313" key="3">
    <source>
        <dbReference type="Proteomes" id="UP000821853"/>
    </source>
</evidence>
<proteinExistence type="predicted"/>
<reference evidence="2 3" key="1">
    <citation type="journal article" date="2020" name="Cell">
        <title>Large-Scale Comparative Analyses of Tick Genomes Elucidate Their Genetic Diversity and Vector Capacities.</title>
        <authorList>
            <consortium name="Tick Genome and Microbiome Consortium (TIGMIC)"/>
            <person name="Jia N."/>
            <person name="Wang J."/>
            <person name="Shi W."/>
            <person name="Du L."/>
            <person name="Sun Y."/>
            <person name="Zhan W."/>
            <person name="Jiang J.F."/>
            <person name="Wang Q."/>
            <person name="Zhang B."/>
            <person name="Ji P."/>
            <person name="Bell-Sakyi L."/>
            <person name="Cui X.M."/>
            <person name="Yuan T.T."/>
            <person name="Jiang B.G."/>
            <person name="Yang W.F."/>
            <person name="Lam T.T."/>
            <person name="Chang Q.C."/>
            <person name="Ding S.J."/>
            <person name="Wang X.J."/>
            <person name="Zhu J.G."/>
            <person name="Ruan X.D."/>
            <person name="Zhao L."/>
            <person name="Wei J.T."/>
            <person name="Ye R.Z."/>
            <person name="Que T.C."/>
            <person name="Du C.H."/>
            <person name="Zhou Y.H."/>
            <person name="Cheng J.X."/>
            <person name="Dai P.F."/>
            <person name="Guo W.B."/>
            <person name="Han X.H."/>
            <person name="Huang E.J."/>
            <person name="Li L.F."/>
            <person name="Wei W."/>
            <person name="Gao Y.C."/>
            <person name="Liu J.Z."/>
            <person name="Shao H.Z."/>
            <person name="Wang X."/>
            <person name="Wang C.C."/>
            <person name="Yang T.C."/>
            <person name="Huo Q.B."/>
            <person name="Li W."/>
            <person name="Chen H.Y."/>
            <person name="Chen S.E."/>
            <person name="Zhou L.G."/>
            <person name="Ni X.B."/>
            <person name="Tian J.H."/>
            <person name="Sheng Y."/>
            <person name="Liu T."/>
            <person name="Pan Y.S."/>
            <person name="Xia L.Y."/>
            <person name="Li J."/>
            <person name="Zhao F."/>
            <person name="Cao W.C."/>
        </authorList>
    </citation>
    <scope>NUCLEOTIDE SEQUENCE [LARGE SCALE GENOMIC DNA]</scope>
    <source>
        <strain evidence="2">HaeL-2018</strain>
    </source>
</reference>
<dbReference type="AlphaFoldDB" id="A0A9J6GTX2"/>
<name>A0A9J6GTX2_HAELO</name>
<organism evidence="2 3">
    <name type="scientific">Haemaphysalis longicornis</name>
    <name type="common">Bush tick</name>
    <dbReference type="NCBI Taxonomy" id="44386"/>
    <lineage>
        <taxon>Eukaryota</taxon>
        <taxon>Metazoa</taxon>
        <taxon>Ecdysozoa</taxon>
        <taxon>Arthropoda</taxon>
        <taxon>Chelicerata</taxon>
        <taxon>Arachnida</taxon>
        <taxon>Acari</taxon>
        <taxon>Parasitiformes</taxon>
        <taxon>Ixodida</taxon>
        <taxon>Ixodoidea</taxon>
        <taxon>Ixodidae</taxon>
        <taxon>Haemaphysalinae</taxon>
        <taxon>Haemaphysalis</taxon>
    </lineage>
</organism>
<feature type="transmembrane region" description="Helical" evidence="1">
    <location>
        <begin position="37"/>
        <end position="59"/>
    </location>
</feature>